<evidence type="ECO:0000259" key="2">
    <source>
        <dbReference type="PROSITE" id="PS50969"/>
    </source>
</evidence>
<evidence type="ECO:0000256" key="1">
    <source>
        <dbReference type="SAM" id="MobiDB-lite"/>
    </source>
</evidence>
<dbReference type="PANTHER" id="PTHR12210">
    <property type="entry name" value="DULLARD PROTEIN PHOSPHATASE"/>
    <property type="match status" value="1"/>
</dbReference>
<dbReference type="OMA" id="HRRFPPV"/>
<dbReference type="AlphaFoldDB" id="Q5AYR8"/>
<accession>Q5AYR8</accession>
<dbReference type="eggNOG" id="KOG1605">
    <property type="taxonomic scope" value="Eukaryota"/>
</dbReference>
<dbReference type="InterPro" id="IPR036412">
    <property type="entry name" value="HAD-like_sf"/>
</dbReference>
<feature type="compositionally biased region" description="Low complexity" evidence="1">
    <location>
        <begin position="1"/>
        <end position="33"/>
    </location>
</feature>
<reference evidence="4" key="1">
    <citation type="journal article" date="2005" name="Nature">
        <title>Sequencing of Aspergillus nidulans and comparative analysis with A. fumigatus and A. oryzae.</title>
        <authorList>
            <person name="Galagan J.E."/>
            <person name="Calvo S.E."/>
            <person name="Cuomo C."/>
            <person name="Ma L.J."/>
            <person name="Wortman J.R."/>
            <person name="Batzoglou S."/>
            <person name="Lee S.I."/>
            <person name="Basturkmen M."/>
            <person name="Spevak C.C."/>
            <person name="Clutterbuck J."/>
            <person name="Kapitonov V."/>
            <person name="Jurka J."/>
            <person name="Scazzocchio C."/>
            <person name="Farman M."/>
            <person name="Butler J."/>
            <person name="Purcell S."/>
            <person name="Harris S."/>
            <person name="Braus G.H."/>
            <person name="Draht O."/>
            <person name="Busch S."/>
            <person name="D'Enfert C."/>
            <person name="Bouchier C."/>
            <person name="Goldman G.H."/>
            <person name="Bell-Pedersen D."/>
            <person name="Griffiths-Jones S."/>
            <person name="Doonan J.H."/>
            <person name="Yu J."/>
            <person name="Vienken K."/>
            <person name="Pain A."/>
            <person name="Freitag M."/>
            <person name="Selker E.U."/>
            <person name="Archer D.B."/>
            <person name="Penalva M.A."/>
            <person name="Oakley B.R."/>
            <person name="Momany M."/>
            <person name="Tanaka T."/>
            <person name="Kumagai T."/>
            <person name="Asai K."/>
            <person name="Machida M."/>
            <person name="Nierman W.C."/>
            <person name="Denning D.W."/>
            <person name="Caddick M."/>
            <person name="Hynes M."/>
            <person name="Paoletti M."/>
            <person name="Fischer R."/>
            <person name="Miller B."/>
            <person name="Dyer P."/>
            <person name="Sachs M.S."/>
            <person name="Osmani S.A."/>
            <person name="Birren B.W."/>
        </authorList>
    </citation>
    <scope>NUCLEOTIDE SEQUENCE [LARGE SCALE GENOMIC DNA]</scope>
    <source>
        <strain evidence="4">FGSC A4 / ATCC 38163 / CBS 112.46 / NRRL 194 / M139</strain>
    </source>
</reference>
<dbReference type="KEGG" id="ani:ANIA_06562"/>
<dbReference type="HOGENOM" id="CLU_028972_0_0_1"/>
<feature type="region of interest" description="Disordered" evidence="1">
    <location>
        <begin position="148"/>
        <end position="171"/>
    </location>
</feature>
<feature type="region of interest" description="Disordered" evidence="1">
    <location>
        <begin position="52"/>
        <end position="127"/>
    </location>
</feature>
<protein>
    <submittedName>
        <fullName evidence="3">NIF domain protein (AFU_orthologue AFUA_6G04580)</fullName>
    </submittedName>
</protein>
<dbReference type="Gene3D" id="3.40.50.1000">
    <property type="entry name" value="HAD superfamily/HAD-like"/>
    <property type="match status" value="1"/>
</dbReference>
<feature type="compositionally biased region" description="Polar residues" evidence="1">
    <location>
        <begin position="113"/>
        <end position="126"/>
    </location>
</feature>
<organism evidence="3 4">
    <name type="scientific">Emericella nidulans (strain FGSC A4 / ATCC 38163 / CBS 112.46 / NRRL 194 / M139)</name>
    <name type="common">Aspergillus nidulans</name>
    <dbReference type="NCBI Taxonomy" id="227321"/>
    <lineage>
        <taxon>Eukaryota</taxon>
        <taxon>Fungi</taxon>
        <taxon>Dikarya</taxon>
        <taxon>Ascomycota</taxon>
        <taxon>Pezizomycotina</taxon>
        <taxon>Eurotiomycetes</taxon>
        <taxon>Eurotiomycetidae</taxon>
        <taxon>Eurotiales</taxon>
        <taxon>Aspergillaceae</taxon>
        <taxon>Aspergillus</taxon>
        <taxon>Aspergillus subgen. Nidulantes</taxon>
    </lineage>
</organism>
<feature type="region of interest" description="Disordered" evidence="1">
    <location>
        <begin position="582"/>
        <end position="608"/>
    </location>
</feature>
<feature type="region of interest" description="Disordered" evidence="1">
    <location>
        <begin position="1"/>
        <end position="36"/>
    </location>
</feature>
<dbReference type="Pfam" id="PF03031">
    <property type="entry name" value="NIF"/>
    <property type="match status" value="1"/>
</dbReference>
<gene>
    <name evidence="3" type="ORF">ANIA_06562</name>
</gene>
<dbReference type="PROSITE" id="PS50969">
    <property type="entry name" value="FCP1"/>
    <property type="match status" value="1"/>
</dbReference>
<feature type="compositionally biased region" description="Basic residues" evidence="1">
    <location>
        <begin position="522"/>
        <end position="535"/>
    </location>
</feature>
<dbReference type="SUPFAM" id="SSF56784">
    <property type="entry name" value="HAD-like"/>
    <property type="match status" value="1"/>
</dbReference>
<feature type="region of interest" description="Disordered" evidence="1">
    <location>
        <begin position="230"/>
        <end position="280"/>
    </location>
</feature>
<dbReference type="SMART" id="SM00577">
    <property type="entry name" value="CPDc"/>
    <property type="match status" value="1"/>
</dbReference>
<dbReference type="EMBL" id="BN001301">
    <property type="protein sequence ID" value="CBF70991.1"/>
    <property type="molecule type" value="Genomic_DNA"/>
</dbReference>
<sequence>MKSQPSSNASSSVNHQTGSNRPSGGSAASSRPGWRPYHGRWAAKVAYWDRNETPREGAITPHKQASQRGHPLQDQNTSGKNLKGSADVGDGQWRRPHFPRSDAPSSKPPRPQGDNSPTTSPANNGLANFPLMNPFAVFDGFPPPANSSTFQLPAFPPNLSEQSRPQFPPPIDPSLPNPPFFPLLGSGNAFMTMPPILPPLMNFDMLNQAMMNPMLNTPEAMKMTTSAGFTASGATRTNQKRLKGGQVDDTQRRASKAPRPPSATKKYLDQASLPPRESSSPQPLLVILDLNGTLIYRKTRKFPPSFSRRVGLDDFLKVLVEKYKVMIWSSSQPPTVAAVCEQLFSESHRKKLVAEWGRDKLGLSKSEYNTKVQVYKTLETVWSSKQIQASHPGRVNKGKKKGPRWDQSNTVLIDDSRLKAVSEPYNLIEIPEFTNNPNVDESAIFPKVLQRLEILAMCDDVSKMLCHWATANPKTSVLDLDLGPVHLLHYPNPTSDAGPGVGLVDKTPNRNSEFDPAEQRRLNRKTRKLEKKAARRAAANSAAKALASTSAGPLPQGARPNLNLDSNQITDKSEEQLQTVVSVGSNSNDSQQLLQRSPSPASSVQSGNTLLDLLEESLT</sequence>
<keyword evidence="4" id="KW-1185">Reference proteome</keyword>
<dbReference type="GeneID" id="2870327"/>
<dbReference type="InterPro" id="IPR004274">
    <property type="entry name" value="FCP1_dom"/>
</dbReference>
<feature type="region of interest" description="Disordered" evidence="1">
    <location>
        <begin position="491"/>
        <end position="566"/>
    </location>
</feature>
<feature type="domain" description="FCP1 homology" evidence="2">
    <location>
        <begin position="279"/>
        <end position="455"/>
    </location>
</feature>
<dbReference type="RefSeq" id="XP_664166.1">
    <property type="nucleotide sequence ID" value="XM_659074.1"/>
</dbReference>
<dbReference type="GO" id="GO:0004721">
    <property type="term" value="F:phosphoprotein phosphatase activity"/>
    <property type="evidence" value="ECO:0000318"/>
    <property type="project" value="GO_Central"/>
</dbReference>
<name>Q5AYR8_EMENI</name>
<dbReference type="OrthoDB" id="1711508at2759"/>
<dbReference type="InterPro" id="IPR050365">
    <property type="entry name" value="TIM50"/>
</dbReference>
<evidence type="ECO:0000313" key="3">
    <source>
        <dbReference type="EMBL" id="CBF70991.1"/>
    </source>
</evidence>
<feature type="compositionally biased region" description="Low complexity" evidence="1">
    <location>
        <begin position="536"/>
        <end position="551"/>
    </location>
</feature>
<accession>C8V0U5</accession>
<dbReference type="STRING" id="227321.Q5AYR8"/>
<dbReference type="Proteomes" id="UP000000560">
    <property type="component" value="Chromosome I"/>
</dbReference>
<reference evidence="4" key="2">
    <citation type="journal article" date="2009" name="Fungal Genet. Biol.">
        <title>The 2008 update of the Aspergillus nidulans genome annotation: a community effort.</title>
        <authorList>
            <person name="Wortman J.R."/>
            <person name="Gilsenan J.M."/>
            <person name="Joardar V."/>
            <person name="Deegan J."/>
            <person name="Clutterbuck J."/>
            <person name="Andersen M.R."/>
            <person name="Archer D."/>
            <person name="Bencina M."/>
            <person name="Braus G."/>
            <person name="Coutinho P."/>
            <person name="von Dohren H."/>
            <person name="Doonan J."/>
            <person name="Driessen A.J."/>
            <person name="Durek P."/>
            <person name="Espeso E."/>
            <person name="Fekete E."/>
            <person name="Flipphi M."/>
            <person name="Estrada C.G."/>
            <person name="Geysens S."/>
            <person name="Goldman G."/>
            <person name="de Groot P.W."/>
            <person name="Hansen K."/>
            <person name="Harris S.D."/>
            <person name="Heinekamp T."/>
            <person name="Helmstaedt K."/>
            <person name="Henrissat B."/>
            <person name="Hofmann G."/>
            <person name="Homan T."/>
            <person name="Horio T."/>
            <person name="Horiuchi H."/>
            <person name="James S."/>
            <person name="Jones M."/>
            <person name="Karaffa L."/>
            <person name="Karanyi Z."/>
            <person name="Kato M."/>
            <person name="Keller N."/>
            <person name="Kelly D.E."/>
            <person name="Kiel J.A."/>
            <person name="Kim J.M."/>
            <person name="van der Klei I.J."/>
            <person name="Klis F.M."/>
            <person name="Kovalchuk A."/>
            <person name="Krasevec N."/>
            <person name="Kubicek C.P."/>
            <person name="Liu B."/>
            <person name="Maccabe A."/>
            <person name="Meyer V."/>
            <person name="Mirabito P."/>
            <person name="Miskei M."/>
            <person name="Mos M."/>
            <person name="Mullins J."/>
            <person name="Nelson D.R."/>
            <person name="Nielsen J."/>
            <person name="Oakley B.R."/>
            <person name="Osmani S.A."/>
            <person name="Pakula T."/>
            <person name="Paszewski A."/>
            <person name="Paulsen I."/>
            <person name="Pilsyk S."/>
            <person name="Pocsi I."/>
            <person name="Punt P.J."/>
            <person name="Ram A.F."/>
            <person name="Ren Q."/>
            <person name="Robellet X."/>
            <person name="Robson G."/>
            <person name="Seiboth B."/>
            <person name="van Solingen P."/>
            <person name="Specht T."/>
            <person name="Sun J."/>
            <person name="Taheri-Talesh N."/>
            <person name="Takeshita N."/>
            <person name="Ussery D."/>
            <person name="vanKuyk P.A."/>
            <person name="Visser H."/>
            <person name="van de Vondervoort P.J."/>
            <person name="de Vries R.P."/>
            <person name="Walton J."/>
            <person name="Xiang X."/>
            <person name="Xiong Y."/>
            <person name="Zeng A.P."/>
            <person name="Brandt B.W."/>
            <person name="Cornell M.J."/>
            <person name="van den Hondel C.A."/>
            <person name="Visser J."/>
            <person name="Oliver S.G."/>
            <person name="Turner G."/>
        </authorList>
    </citation>
    <scope>GENOME REANNOTATION</scope>
    <source>
        <strain evidence="4">FGSC A4 / ATCC 38163 / CBS 112.46 / NRRL 194 / M139</strain>
    </source>
</reference>
<dbReference type="InParanoid" id="Q5AYR8"/>
<dbReference type="InterPro" id="IPR023214">
    <property type="entry name" value="HAD_sf"/>
</dbReference>
<dbReference type="FunFam" id="3.40.50.1000:FF:000228">
    <property type="entry name" value="NIF domain protein"/>
    <property type="match status" value="1"/>
</dbReference>
<evidence type="ECO:0000313" key="4">
    <source>
        <dbReference type="Proteomes" id="UP000000560"/>
    </source>
</evidence>
<proteinExistence type="predicted"/>
<feature type="compositionally biased region" description="Polar residues" evidence="1">
    <location>
        <begin position="63"/>
        <end position="80"/>
    </location>
</feature>